<keyword evidence="7 18" id="KW-0560">Oxidoreductase</keyword>
<evidence type="ECO:0000256" key="9">
    <source>
        <dbReference type="ARBA" id="ARBA00023033"/>
    </source>
</evidence>
<evidence type="ECO:0000256" key="6">
    <source>
        <dbReference type="ARBA" id="ARBA00022963"/>
    </source>
</evidence>
<dbReference type="GO" id="GO:0008395">
    <property type="term" value="F:steroid hydroxylase activity"/>
    <property type="evidence" value="ECO:0007669"/>
    <property type="project" value="TreeGrafter"/>
</dbReference>
<accession>A0A7X6MPT8</accession>
<dbReference type="CDD" id="cd11033">
    <property type="entry name" value="CYP142-like"/>
    <property type="match status" value="1"/>
</dbReference>
<dbReference type="GO" id="GO:0020037">
    <property type="term" value="F:heme binding"/>
    <property type="evidence" value="ECO:0007669"/>
    <property type="project" value="InterPro"/>
</dbReference>
<dbReference type="GO" id="GO:0005506">
    <property type="term" value="F:iron ion binding"/>
    <property type="evidence" value="ECO:0007669"/>
    <property type="project" value="InterPro"/>
</dbReference>
<keyword evidence="5 18" id="KW-0479">Metal-binding</keyword>
<evidence type="ECO:0000256" key="1">
    <source>
        <dbReference type="ARBA" id="ARBA00001971"/>
    </source>
</evidence>
<dbReference type="GO" id="GO:0006707">
    <property type="term" value="P:cholesterol catabolic process"/>
    <property type="evidence" value="ECO:0007669"/>
    <property type="project" value="TreeGrafter"/>
</dbReference>
<dbReference type="PRINTS" id="PR00359">
    <property type="entry name" value="BP450"/>
</dbReference>
<keyword evidence="12" id="KW-0753">Steroid metabolism</keyword>
<keyword evidence="11" id="KW-1207">Sterol metabolism</keyword>
<evidence type="ECO:0000256" key="17">
    <source>
        <dbReference type="ARBA" id="ARBA00083909"/>
    </source>
</evidence>
<dbReference type="Proteomes" id="UP000518188">
    <property type="component" value="Unassembled WGS sequence"/>
</dbReference>
<dbReference type="InterPro" id="IPR001128">
    <property type="entry name" value="Cyt_P450"/>
</dbReference>
<dbReference type="FunFam" id="1.10.630.10:FF:000018">
    <property type="entry name" value="Cytochrome P450 monooxygenase"/>
    <property type="match status" value="1"/>
</dbReference>
<dbReference type="PANTHER" id="PTHR46696:SF4">
    <property type="entry name" value="BIOTIN BIOSYNTHESIS CYTOCHROME P450"/>
    <property type="match status" value="1"/>
</dbReference>
<evidence type="ECO:0000256" key="10">
    <source>
        <dbReference type="ARBA" id="ARBA00023098"/>
    </source>
</evidence>
<evidence type="ECO:0000313" key="19">
    <source>
        <dbReference type="EMBL" id="NKZ12707.1"/>
    </source>
</evidence>
<keyword evidence="10" id="KW-0443">Lipid metabolism</keyword>
<evidence type="ECO:0000256" key="11">
    <source>
        <dbReference type="ARBA" id="ARBA00023166"/>
    </source>
</evidence>
<evidence type="ECO:0000256" key="18">
    <source>
        <dbReference type="RuleBase" id="RU000461"/>
    </source>
</evidence>
<dbReference type="EMBL" id="JAAXPJ010000006">
    <property type="protein sequence ID" value="NKZ12707.1"/>
    <property type="molecule type" value="Genomic_DNA"/>
</dbReference>
<sequence length="405" mass="44747">MAADLTDLDNFAAGFPHELFAAHRREAPVYWHSATEHTPDDEGFWSVATHAETLAVLRDAETYSSVTGGTRPYGGTLLQDLAIAGQVLNMMDDPRHSEIRRLVSSGLTPRMIRRVEDDLRARTRRLLDGIEPGVGFDFLVDVAAELPMQMICILLGVPESERHWLFHAIEPQFDFGGSRSAAMAQMSAEEAGSRMYTYGQELIAAKRAEPTDDMLSVVANAFRDDEAAALSDLELYLFFSLLFSAGAETTRNSVAGGLLALIENPSQMALLRDDLGELPTAIEEMVRWTSPSPSKRRTATRAVTLGGCDIEAGQKVQVWEGSANRDPLVFSAPDTFDITRKPNPHLGFGYGIHYCLGANLARLELRVLFEELLSRFSSARLVKPVEWTRSNRHTGIRHMVVELGA</sequence>
<evidence type="ECO:0000256" key="7">
    <source>
        <dbReference type="ARBA" id="ARBA00023002"/>
    </source>
</evidence>
<dbReference type="InterPro" id="IPR036396">
    <property type="entry name" value="Cyt_P450_sf"/>
</dbReference>
<dbReference type="Pfam" id="PF00067">
    <property type="entry name" value="p450"/>
    <property type="match status" value="1"/>
</dbReference>
<name>A0A7X6MPT8_9MYCO</name>
<comment type="similarity">
    <text evidence="2 18">Belongs to the cytochrome P450 family.</text>
</comment>
<keyword evidence="9 18" id="KW-0503">Monooxygenase</keyword>
<comment type="caution">
    <text evidence="19">The sequence shown here is derived from an EMBL/GenBank/DDBJ whole genome shotgun (WGS) entry which is preliminary data.</text>
</comment>
<evidence type="ECO:0000256" key="14">
    <source>
        <dbReference type="ARBA" id="ARBA00070775"/>
    </source>
</evidence>
<dbReference type="PROSITE" id="PS00086">
    <property type="entry name" value="CYTOCHROME_P450"/>
    <property type="match status" value="1"/>
</dbReference>
<dbReference type="AlphaFoldDB" id="A0A7X6MPT8"/>
<protein>
    <recommendedName>
        <fullName evidence="14">Steroid C26-monooxygenase</fullName>
    </recommendedName>
    <alternativeName>
        <fullName evidence="15">Cholest-4-en-3-one C26-monooxygenase</fullName>
    </alternativeName>
    <alternativeName>
        <fullName evidence="17">Cholesterol C26-monooxygenase</fullName>
    </alternativeName>
    <alternativeName>
        <fullName evidence="16">Steroid C27-monooxygenase</fullName>
    </alternativeName>
</protein>
<dbReference type="SUPFAM" id="SSF48264">
    <property type="entry name" value="Cytochrome P450"/>
    <property type="match status" value="1"/>
</dbReference>
<evidence type="ECO:0000313" key="20">
    <source>
        <dbReference type="Proteomes" id="UP000518188"/>
    </source>
</evidence>
<evidence type="ECO:0000256" key="4">
    <source>
        <dbReference type="ARBA" id="ARBA00022617"/>
    </source>
</evidence>
<evidence type="ECO:0000256" key="13">
    <source>
        <dbReference type="ARBA" id="ARBA00049645"/>
    </source>
</evidence>
<reference evidence="19 20" key="1">
    <citation type="submission" date="2020-04" db="EMBL/GenBank/DDBJ databases">
        <title>MicrobeNet Type strains.</title>
        <authorList>
            <person name="Nicholson A.C."/>
        </authorList>
    </citation>
    <scope>NUCLEOTIDE SEQUENCE [LARGE SCALE GENOMIC DNA]</scope>
    <source>
        <strain evidence="19 20">ATCC 700731</strain>
    </source>
</reference>
<evidence type="ECO:0000256" key="5">
    <source>
        <dbReference type="ARBA" id="ARBA00022723"/>
    </source>
</evidence>
<keyword evidence="6" id="KW-0442">Lipid degradation</keyword>
<dbReference type="InterPro" id="IPR002397">
    <property type="entry name" value="Cyt_P450_B"/>
</dbReference>
<proteinExistence type="inferred from homology"/>
<keyword evidence="4 18" id="KW-0349">Heme</keyword>
<gene>
    <name evidence="19" type="ORF">HGA11_17170</name>
</gene>
<organism evidence="19 20">
    <name type="scientific">Mycolicibacterium septicum DSM 44393</name>
    <dbReference type="NCBI Taxonomy" id="1341646"/>
    <lineage>
        <taxon>Bacteria</taxon>
        <taxon>Bacillati</taxon>
        <taxon>Actinomycetota</taxon>
        <taxon>Actinomycetes</taxon>
        <taxon>Mycobacteriales</taxon>
        <taxon>Mycobacteriaceae</taxon>
        <taxon>Mycolicibacterium</taxon>
    </lineage>
</organism>
<evidence type="ECO:0000256" key="16">
    <source>
        <dbReference type="ARBA" id="ARBA00082981"/>
    </source>
</evidence>
<comment type="pathway">
    <text evidence="13">Steroid metabolism; cholesterol degradation.</text>
</comment>
<evidence type="ECO:0000256" key="12">
    <source>
        <dbReference type="ARBA" id="ARBA00023221"/>
    </source>
</evidence>
<evidence type="ECO:0000256" key="2">
    <source>
        <dbReference type="ARBA" id="ARBA00010617"/>
    </source>
</evidence>
<keyword evidence="3" id="KW-0153">Cholesterol metabolism</keyword>
<dbReference type="GO" id="GO:0036199">
    <property type="term" value="F:cholest-4-en-3-one 26-monooxygenase activity"/>
    <property type="evidence" value="ECO:0007669"/>
    <property type="project" value="TreeGrafter"/>
</dbReference>
<evidence type="ECO:0000256" key="3">
    <source>
        <dbReference type="ARBA" id="ARBA00022548"/>
    </source>
</evidence>
<evidence type="ECO:0000256" key="15">
    <source>
        <dbReference type="ARBA" id="ARBA00079588"/>
    </source>
</evidence>
<dbReference type="Gene3D" id="1.10.630.10">
    <property type="entry name" value="Cytochrome P450"/>
    <property type="match status" value="1"/>
</dbReference>
<dbReference type="PANTHER" id="PTHR46696">
    <property type="entry name" value="P450, PUTATIVE (EUROFUNG)-RELATED"/>
    <property type="match status" value="1"/>
</dbReference>
<dbReference type="RefSeq" id="WP_044521868.1">
    <property type="nucleotide sequence ID" value="NZ_HG322952.1"/>
</dbReference>
<comment type="cofactor">
    <cofactor evidence="1">
        <name>heme</name>
        <dbReference type="ChEBI" id="CHEBI:30413"/>
    </cofactor>
</comment>
<dbReference type="InterPro" id="IPR017972">
    <property type="entry name" value="Cyt_P450_CS"/>
</dbReference>
<evidence type="ECO:0000256" key="8">
    <source>
        <dbReference type="ARBA" id="ARBA00023004"/>
    </source>
</evidence>
<keyword evidence="8 18" id="KW-0408">Iron</keyword>